<dbReference type="NCBIfam" id="TIGR02601">
    <property type="entry name" value="autotrns_rpt"/>
    <property type="match status" value="2"/>
</dbReference>
<reference evidence="3 4" key="1">
    <citation type="submission" date="2019-02" db="EMBL/GenBank/DDBJ databases">
        <title>Deep-cultivation of Planctomycetes and their phenomic and genomic characterization uncovers novel biology.</title>
        <authorList>
            <person name="Wiegand S."/>
            <person name="Jogler M."/>
            <person name="Boedeker C."/>
            <person name="Pinto D."/>
            <person name="Vollmers J."/>
            <person name="Rivas-Marin E."/>
            <person name="Kohn T."/>
            <person name="Peeters S.H."/>
            <person name="Heuer A."/>
            <person name="Rast P."/>
            <person name="Oberbeckmann S."/>
            <person name="Bunk B."/>
            <person name="Jeske O."/>
            <person name="Meyerdierks A."/>
            <person name="Storesund J.E."/>
            <person name="Kallscheuer N."/>
            <person name="Luecker S."/>
            <person name="Lage O.M."/>
            <person name="Pohl T."/>
            <person name="Merkel B.J."/>
            <person name="Hornburger P."/>
            <person name="Mueller R.-W."/>
            <person name="Bruemmer F."/>
            <person name="Labrenz M."/>
            <person name="Spormann A.M."/>
            <person name="Op Den Camp H."/>
            <person name="Overmann J."/>
            <person name="Amann R."/>
            <person name="Jetten M.S.M."/>
            <person name="Mascher T."/>
            <person name="Medema M.H."/>
            <person name="Devos D.P."/>
            <person name="Kaster A.-K."/>
            <person name="Ovreas L."/>
            <person name="Rohde M."/>
            <person name="Galperin M.Y."/>
            <person name="Jogler C."/>
        </authorList>
    </citation>
    <scope>NUCLEOTIDE SEQUENCE [LARGE SCALE GENOMIC DNA]</scope>
    <source>
        <strain evidence="3 4">Pla144</strain>
    </source>
</reference>
<dbReference type="NCBIfam" id="TIGR02595">
    <property type="entry name" value="PEP_CTERM"/>
    <property type="match status" value="1"/>
</dbReference>
<protein>
    <submittedName>
        <fullName evidence="3">Autotransporter-associated beta strand repeat protein</fullName>
    </submittedName>
</protein>
<dbReference type="EMBL" id="SJPS01000007">
    <property type="protein sequence ID" value="TWU22709.1"/>
    <property type="molecule type" value="Genomic_DNA"/>
</dbReference>
<dbReference type="Gene3D" id="2.60.120.200">
    <property type="match status" value="1"/>
</dbReference>
<feature type="signal peptide" evidence="2">
    <location>
        <begin position="1"/>
        <end position="28"/>
    </location>
</feature>
<dbReference type="SUPFAM" id="SSF49899">
    <property type="entry name" value="Concanavalin A-like lectins/glucanases"/>
    <property type="match status" value="1"/>
</dbReference>
<keyword evidence="4" id="KW-1185">Reference proteome</keyword>
<dbReference type="RefSeq" id="WP_197530844.1">
    <property type="nucleotide sequence ID" value="NZ_SJPS01000007.1"/>
</dbReference>
<evidence type="ECO:0000256" key="1">
    <source>
        <dbReference type="ARBA" id="ARBA00022729"/>
    </source>
</evidence>
<name>A0A5C6CIX1_9BACT</name>
<dbReference type="InterPro" id="IPR013425">
    <property type="entry name" value="Autotrns_rpt"/>
</dbReference>
<evidence type="ECO:0000256" key="2">
    <source>
        <dbReference type="SAM" id="SignalP"/>
    </source>
</evidence>
<organism evidence="3 4">
    <name type="scientific">Bythopirellula polymerisocia</name>
    <dbReference type="NCBI Taxonomy" id="2528003"/>
    <lineage>
        <taxon>Bacteria</taxon>
        <taxon>Pseudomonadati</taxon>
        <taxon>Planctomycetota</taxon>
        <taxon>Planctomycetia</taxon>
        <taxon>Pirellulales</taxon>
        <taxon>Lacipirellulaceae</taxon>
        <taxon>Bythopirellula</taxon>
    </lineage>
</organism>
<comment type="caution">
    <text evidence="3">The sequence shown here is derived from an EMBL/GenBank/DDBJ whole genome shotgun (WGS) entry which is preliminary data.</text>
</comment>
<proteinExistence type="predicted"/>
<dbReference type="Pfam" id="PF12951">
    <property type="entry name" value="PATR"/>
    <property type="match status" value="4"/>
</dbReference>
<dbReference type="InterPro" id="IPR013424">
    <property type="entry name" value="Ice-binding_C"/>
</dbReference>
<dbReference type="Proteomes" id="UP000318437">
    <property type="component" value="Unassembled WGS sequence"/>
</dbReference>
<dbReference type="InterPro" id="IPR013320">
    <property type="entry name" value="ConA-like_dom_sf"/>
</dbReference>
<keyword evidence="1 2" id="KW-0732">Signal</keyword>
<evidence type="ECO:0000313" key="4">
    <source>
        <dbReference type="Proteomes" id="UP000318437"/>
    </source>
</evidence>
<feature type="chain" id="PRO_5022959541" evidence="2">
    <location>
        <begin position="29"/>
        <end position="1590"/>
    </location>
</feature>
<gene>
    <name evidence="3" type="ORF">Pla144_41700</name>
</gene>
<sequence length="1590" mass="160080" precursor="true">MLTRFRVFSALVIFGAGALLHSVSPAQAETIVTGDVTTSLLGSFFVDDAATGGTDVTTTNPNSRTIGPRFWDLNSNGVIDDVGTAGMLTINGFGFASNASAANNTATSIDLEFVYLGQDQVVGFDDVTLGTRTVGYTYSGAGQYFVNFDTPISSMIDGLGQTFNVIVSVNDSLGNILFKSAALQFETFNGPKLSVSGSFVPSGPIPAEWAIDASGNWNLGTNWTSNPEVPGVAGLVGGSAVLGSSITAPRTITLNVNADVGSLTFNNANSYTVAAGAGTLTLSGAANVIASSGSHEISATIAGSAGLNRTGNGILTLSGTNTYTGTTSLTAGTTVVNANANLGNAANGLEFNGGTMQVDGTTFNTLSRSVTMTGSGTLNVDNAANLVNVTGAVTGTGNLVKAGEGSAQLSNAASFDGGITVNDGTLVVKSNSGLGTTTGSTQLGTAGGTIVLDGSGGNLTIAENFDDGLNTRTGSTAHIRSIAGSNTLTGLLDLNGNGNGTLENTANGTTLNINNTAGTPAVLTDNGNETGTYVFQGTGNFKIGNAATPGSGKITGDNVNVVVNLTDPTDTVTIATAANSSDISITGSYWGGTTTVQSGTLRVEAGPGNTGELQSPVISVRSGSTFDVTNFGDYSLQVGQTIGGAGTINGSTISYFDDSFLRPGDSVGTMTINGTLDMDTFNDASTGALEFELSNSLTPGGSINDLIVVNGSVTIDKITASNKFGLNIIPVGGLATGTYTLIDATTLSGAATGSDFVVNLVDSLGNPITNTRFTSLDADVDQVADELQLVVNGSAANQTWTGSTSSAWNLNSSPNWSGTGNLFFNLDHVTFPNTATNYTVDVTSTVYPASMTFTNTSNTYTLTGSGISGSGAMNLASGANVVLTNATNTFTYTGGTNIAAGATLTLGDGATNSGSLPGGSSVANEGTLAFNRTGYAFVTQAVSGSGMVRVDSGYIDFSATNSYSGGSTINGGTMRLRNPSAAGTGNITVNNGAAVETGYFNKQQFSKLVTLNDGSVLSVTNPTDSNVSAANSGQLDWMSPITLGGTGGRVDTNAGDGIVPGMTVLGGISGTGDLTLSAESSRLLVVNSPISHSGNTAIAGGGKVALQSSTSISSPVIDLTQYSTLDVTGTNSGTLGLSGQFLSAAGTVSGNVSTASNSTIRVGGVAVGTPYVIAGLELDYDAAQDIDRNRTWSDIEPNAGTVDLNFSTGNNATVAVSDPTFTALTAAFDISTSGGALSPGASNGYFDTRGQSNGTFELVFNVTNTSAGNEQVLLDIGAATGLSVVLNGNILSAGVKGTASPTTIGYSTAPLSTGWHHAVVVVGDTDPNGGSDDEFTFYLDNAVVGTSSTVAIDDYAGGNQWGIGGAGTGVKDPTDGTNQNLSSPIDFQGQIAIARYYQAAFDSSDVNTNYLSLQGVPIVGVDTFTVDGNLTLDGSSTLELDIFDAAFGNDLLSVTGSLAAAGTLDISLAGTVGLGDSFDILDFASASGSFSTINLPSLGGGLSWNTSDLLTTGMLSVVSGGLPGDFDNDGDVDGRDFLVWQRNPGIGNLTDWQANYGTPLVAASNAVPEPTSLVLLLVSGLGLAQRRRKT</sequence>
<evidence type="ECO:0000313" key="3">
    <source>
        <dbReference type="EMBL" id="TWU22709.1"/>
    </source>
</evidence>
<accession>A0A5C6CIX1</accession>